<proteinExistence type="predicted"/>
<feature type="compositionally biased region" description="Polar residues" evidence="1">
    <location>
        <begin position="15"/>
        <end position="29"/>
    </location>
</feature>
<evidence type="ECO:0008006" key="4">
    <source>
        <dbReference type="Google" id="ProtNLM"/>
    </source>
</evidence>
<comment type="caution">
    <text evidence="2">The sequence shown here is derived from an EMBL/GenBank/DDBJ whole genome shotgun (WGS) entry which is preliminary data.</text>
</comment>
<dbReference type="Proteomes" id="UP001596528">
    <property type="component" value="Unassembled WGS sequence"/>
</dbReference>
<dbReference type="RefSeq" id="WP_138788254.1">
    <property type="nucleotide sequence ID" value="NZ_JBHTGQ010000018.1"/>
</dbReference>
<keyword evidence="3" id="KW-1185">Reference proteome</keyword>
<reference evidence="3" key="1">
    <citation type="journal article" date="2019" name="Int. J. Syst. Evol. Microbiol.">
        <title>The Global Catalogue of Microorganisms (GCM) 10K type strain sequencing project: providing services to taxonomists for standard genome sequencing and annotation.</title>
        <authorList>
            <consortium name="The Broad Institute Genomics Platform"/>
            <consortium name="The Broad Institute Genome Sequencing Center for Infectious Disease"/>
            <person name="Wu L."/>
            <person name="Ma J."/>
        </authorList>
    </citation>
    <scope>NUCLEOTIDE SEQUENCE [LARGE SCALE GENOMIC DNA]</scope>
    <source>
        <strain evidence="3">JCM 18657</strain>
    </source>
</reference>
<dbReference type="EMBL" id="JBHTGQ010000018">
    <property type="protein sequence ID" value="MFC7749969.1"/>
    <property type="molecule type" value="Genomic_DNA"/>
</dbReference>
<feature type="region of interest" description="Disordered" evidence="1">
    <location>
        <begin position="1"/>
        <end position="46"/>
    </location>
</feature>
<protein>
    <recommendedName>
        <fullName evidence="4">Cytosolic protein</fullName>
    </recommendedName>
</protein>
<evidence type="ECO:0000256" key="1">
    <source>
        <dbReference type="SAM" id="MobiDB-lite"/>
    </source>
</evidence>
<gene>
    <name evidence="2" type="ORF">ACFQWB_08440</name>
</gene>
<accession>A0ABW2V1E4</accession>
<evidence type="ECO:0000313" key="2">
    <source>
        <dbReference type="EMBL" id="MFC7749969.1"/>
    </source>
</evidence>
<sequence length="95" mass="10744">MPKKNNAGFLKENRQPSTDFATVESQRNDVTAEEFPEGPYGMSLPVESLGKSAPWREDQRPPNTFTYEYREFHAGLDRGYPGDHPPHDGESDSDD</sequence>
<feature type="region of interest" description="Disordered" evidence="1">
    <location>
        <begin position="72"/>
        <end position="95"/>
    </location>
</feature>
<name>A0ABW2V1E4_9BACL</name>
<organism evidence="2 3">
    <name type="scientific">Paenibacillus thermoaerophilus</name>
    <dbReference type="NCBI Taxonomy" id="1215385"/>
    <lineage>
        <taxon>Bacteria</taxon>
        <taxon>Bacillati</taxon>
        <taxon>Bacillota</taxon>
        <taxon>Bacilli</taxon>
        <taxon>Bacillales</taxon>
        <taxon>Paenibacillaceae</taxon>
        <taxon>Paenibacillus</taxon>
    </lineage>
</organism>
<evidence type="ECO:0000313" key="3">
    <source>
        <dbReference type="Proteomes" id="UP001596528"/>
    </source>
</evidence>